<protein>
    <submittedName>
        <fullName evidence="1">Uncharacterized protein</fullName>
    </submittedName>
</protein>
<comment type="caution">
    <text evidence="1">The sequence shown here is derived from an EMBL/GenBank/DDBJ whole genome shotgun (WGS) entry which is preliminary data.</text>
</comment>
<name>X1JFM3_9ZZZZ</name>
<organism evidence="1">
    <name type="scientific">marine sediment metagenome</name>
    <dbReference type="NCBI Taxonomy" id="412755"/>
    <lineage>
        <taxon>unclassified sequences</taxon>
        <taxon>metagenomes</taxon>
        <taxon>ecological metagenomes</taxon>
    </lineage>
</organism>
<dbReference type="Pfam" id="PF18742">
    <property type="entry name" value="DpnII-MboI"/>
    <property type="match status" value="1"/>
</dbReference>
<dbReference type="AlphaFoldDB" id="X1JFM3"/>
<gene>
    <name evidence="1" type="ORF">S03H2_57310</name>
</gene>
<reference evidence="1" key="1">
    <citation type="journal article" date="2014" name="Front. Microbiol.">
        <title>High frequency of phylogenetically diverse reductive dehalogenase-homologous genes in deep subseafloor sedimentary metagenomes.</title>
        <authorList>
            <person name="Kawai M."/>
            <person name="Futagami T."/>
            <person name="Toyoda A."/>
            <person name="Takaki Y."/>
            <person name="Nishi S."/>
            <person name="Hori S."/>
            <person name="Arai W."/>
            <person name="Tsubouchi T."/>
            <person name="Morono Y."/>
            <person name="Uchiyama I."/>
            <person name="Ito T."/>
            <person name="Fujiyama A."/>
            <person name="Inagaki F."/>
            <person name="Takami H."/>
        </authorList>
    </citation>
    <scope>NUCLEOTIDE SEQUENCE</scope>
    <source>
        <strain evidence="1">Expedition CK06-06</strain>
    </source>
</reference>
<evidence type="ECO:0000313" key="1">
    <source>
        <dbReference type="EMBL" id="GAH80325.1"/>
    </source>
</evidence>
<dbReference type="EMBL" id="BARU01036732">
    <property type="protein sequence ID" value="GAH80325.1"/>
    <property type="molecule type" value="Genomic_DNA"/>
</dbReference>
<proteinExistence type="predicted"/>
<accession>X1JFM3</accession>
<sequence length="189" mass="21691">FSAEQHDEMVRKVHHKAYLEQLDIARGLLKAGIDAINAYGIDGAYEAKDTSKEVGEIITLMDLAQNKLRPTVRTIPQDEREVRDKFEDMLVAVGFKYLREQETIDYSSKAYIPDFTFPGIDTALEIKLCNREGRETKIIAEINDDILAYKTRYPNIIFLVYDVGHIRDIDRFKGDIESQEGVIVLVIKH</sequence>
<feature type="non-terminal residue" evidence="1">
    <location>
        <position position="1"/>
    </location>
</feature>